<dbReference type="OrthoDB" id="496515at2759"/>
<protein>
    <recommendedName>
        <fullName evidence="1">PDZ domain-containing protein</fullName>
    </recommendedName>
</protein>
<dbReference type="Proteomes" id="UP000001568">
    <property type="component" value="Chromosome 4"/>
</dbReference>
<dbReference type="KEGG" id="olu:OSTLU_30936"/>
<feature type="domain" description="PDZ" evidence="1">
    <location>
        <begin position="58"/>
        <end position="114"/>
    </location>
</feature>
<sequence length="187" mass="20266">MYTANATQVSCTRANATRALRRSGTSTTRRASTVTRAFTEHNEGDMLAKYPLDADTYKVELDCSQSNIQLGLLLEAGPDDRPRVKTIRPGGNAKGKVNVGDVVLATTYTVLKGVRDESWGSSMRGWLDTAETTSAQAEAAMTTNSSSVGLIMSRNYKATGLKRANVDEDTRSWAARVAAEARAKREQ</sequence>
<dbReference type="AlphaFoldDB" id="A4RVD5"/>
<keyword evidence="3" id="KW-1185">Reference proteome</keyword>
<name>A4RVD5_OSTLU</name>
<reference evidence="2 3" key="1">
    <citation type="journal article" date="2007" name="Proc. Natl. Acad. Sci. U.S.A.">
        <title>The tiny eukaryote Ostreococcus provides genomic insights into the paradox of plankton speciation.</title>
        <authorList>
            <person name="Palenik B."/>
            <person name="Grimwood J."/>
            <person name="Aerts A."/>
            <person name="Rouze P."/>
            <person name="Salamov A."/>
            <person name="Putnam N."/>
            <person name="Dupont C."/>
            <person name="Jorgensen R."/>
            <person name="Derelle E."/>
            <person name="Rombauts S."/>
            <person name="Zhou K."/>
            <person name="Otillar R."/>
            <person name="Merchant S.S."/>
            <person name="Podell S."/>
            <person name="Gaasterland T."/>
            <person name="Napoli C."/>
            <person name="Gendler K."/>
            <person name="Manuell A."/>
            <person name="Tai V."/>
            <person name="Vallon O."/>
            <person name="Piganeau G."/>
            <person name="Jancek S."/>
            <person name="Heijde M."/>
            <person name="Jabbari K."/>
            <person name="Bowler C."/>
            <person name="Lohr M."/>
            <person name="Robbens S."/>
            <person name="Werner G."/>
            <person name="Dubchak I."/>
            <person name="Pazour G.J."/>
            <person name="Ren Q."/>
            <person name="Paulsen I."/>
            <person name="Delwiche C."/>
            <person name="Schmutz J."/>
            <person name="Rokhsar D."/>
            <person name="Van de Peer Y."/>
            <person name="Moreau H."/>
            <person name="Grigoriev I.V."/>
        </authorList>
    </citation>
    <scope>NUCLEOTIDE SEQUENCE [LARGE SCALE GENOMIC DNA]</scope>
    <source>
        <strain evidence="2 3">CCE9901</strain>
    </source>
</reference>
<evidence type="ECO:0000313" key="3">
    <source>
        <dbReference type="Proteomes" id="UP000001568"/>
    </source>
</evidence>
<dbReference type="InterPro" id="IPR001478">
    <property type="entry name" value="PDZ"/>
</dbReference>
<dbReference type="GeneID" id="5001192"/>
<dbReference type="HOGENOM" id="CLU_1449927_0_0_1"/>
<dbReference type="Gramene" id="ABO95695">
    <property type="protein sequence ID" value="ABO95695"/>
    <property type="gene ID" value="OSTLU_30936"/>
</dbReference>
<organism evidence="2 3">
    <name type="scientific">Ostreococcus lucimarinus (strain CCE9901)</name>
    <dbReference type="NCBI Taxonomy" id="436017"/>
    <lineage>
        <taxon>Eukaryota</taxon>
        <taxon>Viridiplantae</taxon>
        <taxon>Chlorophyta</taxon>
        <taxon>Mamiellophyceae</taxon>
        <taxon>Mamiellales</taxon>
        <taxon>Bathycoccaceae</taxon>
        <taxon>Ostreococcus</taxon>
    </lineage>
</organism>
<dbReference type="RefSeq" id="XP_001417402.1">
    <property type="nucleotide sequence ID" value="XM_001417365.1"/>
</dbReference>
<dbReference type="PROSITE" id="PS50106">
    <property type="entry name" value="PDZ"/>
    <property type="match status" value="1"/>
</dbReference>
<dbReference type="EMBL" id="CP000584">
    <property type="protein sequence ID" value="ABO95695.1"/>
    <property type="molecule type" value="Genomic_DNA"/>
</dbReference>
<accession>A4RVD5</accession>
<evidence type="ECO:0000259" key="1">
    <source>
        <dbReference type="PROSITE" id="PS50106"/>
    </source>
</evidence>
<proteinExistence type="predicted"/>
<evidence type="ECO:0000313" key="2">
    <source>
        <dbReference type="EMBL" id="ABO95695.1"/>
    </source>
</evidence>
<gene>
    <name evidence="2" type="ORF">OSTLU_30936</name>
</gene>